<dbReference type="PANTHER" id="PTHR43249">
    <property type="entry name" value="UDP-N-ACETYL-2-AMINO-2-DEOXY-D-GLUCURONATE OXIDASE"/>
    <property type="match status" value="1"/>
</dbReference>
<dbReference type="SUPFAM" id="SSF51735">
    <property type="entry name" value="NAD(P)-binding Rossmann-fold domains"/>
    <property type="match status" value="1"/>
</dbReference>
<organism evidence="3 4">
    <name type="scientific">Thermobacillus xylanilyticus</name>
    <dbReference type="NCBI Taxonomy" id="76633"/>
    <lineage>
        <taxon>Bacteria</taxon>
        <taxon>Bacillati</taxon>
        <taxon>Bacillota</taxon>
        <taxon>Bacilli</taxon>
        <taxon>Bacillales</taxon>
        <taxon>Paenibacillaceae</taxon>
        <taxon>Thermobacillus</taxon>
    </lineage>
</organism>
<dbReference type="InterPro" id="IPR055170">
    <property type="entry name" value="GFO_IDH_MocA-like_dom"/>
</dbReference>
<reference evidence="3 4" key="1">
    <citation type="submission" date="2021-04" db="EMBL/GenBank/DDBJ databases">
        <authorList>
            <person name="Rakotoarivonina H."/>
        </authorList>
    </citation>
    <scope>NUCLEOTIDE SEQUENCE [LARGE SCALE GENOMIC DNA]</scope>
    <source>
        <strain evidence="3 4">XE</strain>
    </source>
</reference>
<keyword evidence="4" id="KW-1185">Reference proteome</keyword>
<feature type="domain" description="Gfo/Idh/MocA-like oxidoreductase N-terminal" evidence="1">
    <location>
        <begin position="2"/>
        <end position="122"/>
    </location>
</feature>
<dbReference type="InterPro" id="IPR036291">
    <property type="entry name" value="NAD(P)-bd_dom_sf"/>
</dbReference>
<dbReference type="InterPro" id="IPR052515">
    <property type="entry name" value="Gfo/Idh/MocA_Oxidoreductase"/>
</dbReference>
<sequence length="378" mass="42396">MLRIGVIGLGNMGTSHADVLARGEVEGGVLAAVCDARPERLEWAREQYGDQVKGFGDAEQMMASGEIDGVVIATPHYDHPPLAIRAFAHGLHVLIEKPAGVYTKQVREMNEAAASAGTVFAIMYNQRTNPLYRKLRDLVESGELGEIRRTNWIITDWYRPQSYYDSGSWRATWEGEGGGVLINQCPHQLDLWHWTTLLKPKRMRAFCRFGKYRNIEVEDEVTAYVEYENGGTGVFIATTAEAPGTNRFEVTGTRGKIVIEDGKMSFWRLRVSEPEFNASYRGLFGKPECWKVEIPVEPGSGPQHKGILQNWTDAVLKGTPLLAPGEDGIHGLMLSNAMLLSTWTDDWVEMPIDEDRFHVELMARIDESRQRRTQGAKA</sequence>
<dbReference type="SUPFAM" id="SSF55347">
    <property type="entry name" value="Glyceraldehyde-3-phosphate dehydrogenase-like, C-terminal domain"/>
    <property type="match status" value="1"/>
</dbReference>
<dbReference type="InterPro" id="IPR000683">
    <property type="entry name" value="Gfo/Idh/MocA-like_OxRdtase_N"/>
</dbReference>
<dbReference type="Pfam" id="PF22725">
    <property type="entry name" value="GFO_IDH_MocA_C3"/>
    <property type="match status" value="1"/>
</dbReference>
<feature type="domain" description="GFO/IDH/MocA-like oxidoreductase" evidence="2">
    <location>
        <begin position="132"/>
        <end position="257"/>
    </location>
</feature>
<protein>
    <submittedName>
        <fullName evidence="3">Oxidoreductase domain-containing protein</fullName>
    </submittedName>
</protein>
<gene>
    <name evidence="3" type="primary">txxe 596</name>
    <name evidence="3" type="ORF">TXXE_00570</name>
</gene>
<proteinExistence type="predicted"/>
<dbReference type="Gene3D" id="3.40.50.720">
    <property type="entry name" value="NAD(P)-binding Rossmann-like Domain"/>
    <property type="match status" value="1"/>
</dbReference>
<dbReference type="PANTHER" id="PTHR43249:SF1">
    <property type="entry name" value="D-GLUCOSIDE 3-DEHYDROGENASE"/>
    <property type="match status" value="1"/>
</dbReference>
<accession>A0ABN7RH42</accession>
<evidence type="ECO:0000259" key="1">
    <source>
        <dbReference type="Pfam" id="PF01408"/>
    </source>
</evidence>
<evidence type="ECO:0000313" key="3">
    <source>
        <dbReference type="EMBL" id="CAG5076454.1"/>
    </source>
</evidence>
<comment type="caution">
    <text evidence="3">The sequence shown here is derived from an EMBL/GenBank/DDBJ whole genome shotgun (WGS) entry which is preliminary data.</text>
</comment>
<dbReference type="RefSeq" id="WP_213483047.1">
    <property type="nucleotide sequence ID" value="NZ_CAJRAY010000002.1"/>
</dbReference>
<dbReference type="Gene3D" id="3.30.360.10">
    <property type="entry name" value="Dihydrodipicolinate Reductase, domain 2"/>
    <property type="match status" value="1"/>
</dbReference>
<evidence type="ECO:0000313" key="4">
    <source>
        <dbReference type="Proteomes" id="UP000681526"/>
    </source>
</evidence>
<dbReference type="Pfam" id="PF01408">
    <property type="entry name" value="GFO_IDH_MocA"/>
    <property type="match status" value="1"/>
</dbReference>
<dbReference type="Proteomes" id="UP000681526">
    <property type="component" value="Unassembled WGS sequence"/>
</dbReference>
<name>A0ABN7RH42_THEXY</name>
<dbReference type="EMBL" id="CAJRAY010000002">
    <property type="protein sequence ID" value="CAG5076454.1"/>
    <property type="molecule type" value="Genomic_DNA"/>
</dbReference>
<evidence type="ECO:0000259" key="2">
    <source>
        <dbReference type="Pfam" id="PF22725"/>
    </source>
</evidence>